<dbReference type="Pfam" id="PF18821">
    <property type="entry name" value="LPD7"/>
    <property type="match status" value="1"/>
</dbReference>
<sequence length="266" mass="29249">MLQRAREALTPSNVIKQAPITVSHRAESEVRHTDPEAIRRRYYTQDSGVERRYFDDYQGKNLAFQAGAGRVASKREDLNTIRAMLDVAEARGWREVALKGTAAFRREAWIEAAARGLPAQGHRASDLDQQEAERRRALRQPVKQPVQAAPAQTVAAPPAAVSHPRSKAEAGLSADGQLVLRAIEAKVDASMHRLTMEAKAELKAFAVTELAQKESRDGPVALTPKQRGVTTAARLVEPRQPAPAPAAPTAAQLPPEQFEQRLARRR</sequence>
<dbReference type="InterPro" id="IPR040677">
    <property type="entry name" value="LPD7"/>
</dbReference>
<evidence type="ECO:0000256" key="1">
    <source>
        <dbReference type="SAM" id="MobiDB-lite"/>
    </source>
</evidence>
<comment type="caution">
    <text evidence="3">The sequence shown here is derived from an EMBL/GenBank/DDBJ whole genome shotgun (WGS) entry which is preliminary data.</text>
</comment>
<gene>
    <name evidence="3" type="ORF">ACFOD3_28330</name>
</gene>
<dbReference type="RefSeq" id="WP_216840276.1">
    <property type="nucleotide sequence ID" value="NZ_JAFNJS010000016.1"/>
</dbReference>
<feature type="region of interest" description="Disordered" evidence="1">
    <location>
        <begin position="119"/>
        <end position="168"/>
    </location>
</feature>
<protein>
    <submittedName>
        <fullName evidence="3">LPD7 domain-containing protein</fullName>
    </submittedName>
</protein>
<evidence type="ECO:0000313" key="4">
    <source>
        <dbReference type="Proteomes" id="UP001595420"/>
    </source>
</evidence>
<evidence type="ECO:0000259" key="2">
    <source>
        <dbReference type="Pfam" id="PF18821"/>
    </source>
</evidence>
<name>A0ABV7C607_9PROT</name>
<feature type="region of interest" description="Disordered" evidence="1">
    <location>
        <begin position="215"/>
        <end position="266"/>
    </location>
</feature>
<dbReference type="Proteomes" id="UP001595420">
    <property type="component" value="Unassembled WGS sequence"/>
</dbReference>
<reference evidence="4" key="1">
    <citation type="journal article" date="2019" name="Int. J. Syst. Evol. Microbiol.">
        <title>The Global Catalogue of Microorganisms (GCM) 10K type strain sequencing project: providing services to taxonomists for standard genome sequencing and annotation.</title>
        <authorList>
            <consortium name="The Broad Institute Genomics Platform"/>
            <consortium name="The Broad Institute Genome Sequencing Center for Infectious Disease"/>
            <person name="Wu L."/>
            <person name="Ma J."/>
        </authorList>
    </citation>
    <scope>NUCLEOTIDE SEQUENCE [LARGE SCALE GENOMIC DNA]</scope>
    <source>
        <strain evidence="4">CGMCC 1.16855</strain>
    </source>
</reference>
<keyword evidence="4" id="KW-1185">Reference proteome</keyword>
<feature type="compositionally biased region" description="Low complexity" evidence="1">
    <location>
        <begin position="139"/>
        <end position="161"/>
    </location>
</feature>
<accession>A0ABV7C607</accession>
<dbReference type="EMBL" id="JBHRSB010000016">
    <property type="protein sequence ID" value="MFC3003835.1"/>
    <property type="molecule type" value="Genomic_DNA"/>
</dbReference>
<feature type="domain" description="Large polyvalent protein-associated" evidence="2">
    <location>
        <begin position="38"/>
        <end position="134"/>
    </location>
</feature>
<proteinExistence type="predicted"/>
<organism evidence="3 4">
    <name type="scientific">Falsiroseomonas tokyonensis</name>
    <dbReference type="NCBI Taxonomy" id="430521"/>
    <lineage>
        <taxon>Bacteria</taxon>
        <taxon>Pseudomonadati</taxon>
        <taxon>Pseudomonadota</taxon>
        <taxon>Alphaproteobacteria</taxon>
        <taxon>Acetobacterales</taxon>
        <taxon>Roseomonadaceae</taxon>
        <taxon>Falsiroseomonas</taxon>
    </lineage>
</organism>
<evidence type="ECO:0000313" key="3">
    <source>
        <dbReference type="EMBL" id="MFC3003835.1"/>
    </source>
</evidence>
<feature type="compositionally biased region" description="Basic and acidic residues" evidence="1">
    <location>
        <begin position="123"/>
        <end position="135"/>
    </location>
</feature>